<dbReference type="InParanoid" id="F4RJH4"/>
<evidence type="ECO:0008006" key="4">
    <source>
        <dbReference type="Google" id="ProtNLM"/>
    </source>
</evidence>
<evidence type="ECO:0000313" key="3">
    <source>
        <dbReference type="Proteomes" id="UP000001072"/>
    </source>
</evidence>
<organism evidence="3">
    <name type="scientific">Melampsora larici-populina (strain 98AG31 / pathotype 3-4-7)</name>
    <name type="common">Poplar leaf rust fungus</name>
    <dbReference type="NCBI Taxonomy" id="747676"/>
    <lineage>
        <taxon>Eukaryota</taxon>
        <taxon>Fungi</taxon>
        <taxon>Dikarya</taxon>
        <taxon>Basidiomycota</taxon>
        <taxon>Pucciniomycotina</taxon>
        <taxon>Pucciniomycetes</taxon>
        <taxon>Pucciniales</taxon>
        <taxon>Melampsoraceae</taxon>
        <taxon>Melampsora</taxon>
    </lineage>
</organism>
<accession>F4RJH4</accession>
<dbReference type="GeneID" id="18933939"/>
<dbReference type="HOGENOM" id="CLU_003292_5_1_1"/>
<dbReference type="STRING" id="747676.F4RJH4"/>
<dbReference type="GO" id="GO:0006310">
    <property type="term" value="P:DNA recombination"/>
    <property type="evidence" value="ECO:0007669"/>
    <property type="project" value="UniProtKB-KW"/>
</dbReference>
<dbReference type="Proteomes" id="UP000001072">
    <property type="component" value="Unassembled WGS sequence"/>
</dbReference>
<reference evidence="3" key="1">
    <citation type="journal article" date="2011" name="Proc. Natl. Acad. Sci. U.S.A.">
        <title>Obligate biotrophy features unraveled by the genomic analysis of rust fungi.</title>
        <authorList>
            <person name="Duplessis S."/>
            <person name="Cuomo C.A."/>
            <person name="Lin Y.-C."/>
            <person name="Aerts A."/>
            <person name="Tisserant E."/>
            <person name="Veneault-Fourrey C."/>
            <person name="Joly D.L."/>
            <person name="Hacquard S."/>
            <person name="Amselem J."/>
            <person name="Cantarel B.L."/>
            <person name="Chiu R."/>
            <person name="Coutinho P.M."/>
            <person name="Feau N."/>
            <person name="Field M."/>
            <person name="Frey P."/>
            <person name="Gelhaye E."/>
            <person name="Goldberg J."/>
            <person name="Grabherr M.G."/>
            <person name="Kodira C.D."/>
            <person name="Kohler A."/>
            <person name="Kuees U."/>
            <person name="Lindquist E.A."/>
            <person name="Lucas S.M."/>
            <person name="Mago R."/>
            <person name="Mauceli E."/>
            <person name="Morin E."/>
            <person name="Murat C."/>
            <person name="Pangilinan J.L."/>
            <person name="Park R."/>
            <person name="Pearson M."/>
            <person name="Quesneville H."/>
            <person name="Rouhier N."/>
            <person name="Sakthikumar S."/>
            <person name="Salamov A.A."/>
            <person name="Schmutz J."/>
            <person name="Selles B."/>
            <person name="Shapiro H."/>
            <person name="Tanguay P."/>
            <person name="Tuskan G.A."/>
            <person name="Henrissat B."/>
            <person name="Van de Peer Y."/>
            <person name="Rouze P."/>
            <person name="Ellis J.G."/>
            <person name="Dodds P.N."/>
            <person name="Schein J.E."/>
            <person name="Zhong S."/>
            <person name="Hamelin R.C."/>
            <person name="Grigoriev I.V."/>
            <person name="Szabo L.J."/>
            <person name="Martin F."/>
        </authorList>
    </citation>
    <scope>NUCLEOTIDE SEQUENCE [LARGE SCALE GENOMIC DNA]</scope>
    <source>
        <strain evidence="3">98AG31 / pathotype 3-4-7</strain>
    </source>
</reference>
<keyword evidence="3" id="KW-1185">Reference proteome</keyword>
<dbReference type="KEGG" id="mlr:MELLADRAFT_85703"/>
<dbReference type="PANTHER" id="PTHR34605">
    <property type="entry name" value="PHAGE_INTEGRASE DOMAIN-CONTAINING PROTEIN"/>
    <property type="match status" value="1"/>
</dbReference>
<dbReference type="AlphaFoldDB" id="F4RJH4"/>
<dbReference type="PANTHER" id="PTHR34605:SF3">
    <property type="entry name" value="P CELL-TYPE AGGLUTINATION PROTEIN MAP4-LIKE-RELATED"/>
    <property type="match status" value="1"/>
</dbReference>
<proteinExistence type="predicted"/>
<dbReference type="GO" id="GO:0015074">
    <property type="term" value="P:DNA integration"/>
    <property type="evidence" value="ECO:0007669"/>
    <property type="project" value="InterPro"/>
</dbReference>
<dbReference type="SUPFAM" id="SSF56349">
    <property type="entry name" value="DNA breaking-rejoining enzymes"/>
    <property type="match status" value="1"/>
</dbReference>
<dbReference type="EMBL" id="GL883104">
    <property type="protein sequence ID" value="EGG07494.1"/>
    <property type="molecule type" value="Genomic_DNA"/>
</dbReference>
<dbReference type="InterPro" id="IPR011010">
    <property type="entry name" value="DNA_brk_join_enz"/>
</dbReference>
<evidence type="ECO:0000313" key="2">
    <source>
        <dbReference type="EMBL" id="EGG07494.1"/>
    </source>
</evidence>
<name>F4RJH4_MELLP</name>
<sequence>MTGDKQDSSEVIRRSDVEFTKGGGIEQSFISLRGAKTAKAGETQTLQLIRLNHVLCPIAALERRLAQTTGNDDPLFSFTENGLRHVLQKQTIITACQNIWNAGGEKGLTGHSFRVGGASLRFALGIPIPEICEIGRWKAIRDKKLAK</sequence>
<dbReference type="GO" id="GO:0003677">
    <property type="term" value="F:DNA binding"/>
    <property type="evidence" value="ECO:0007669"/>
    <property type="project" value="InterPro"/>
</dbReference>
<evidence type="ECO:0000256" key="1">
    <source>
        <dbReference type="ARBA" id="ARBA00023172"/>
    </source>
</evidence>
<dbReference type="OrthoDB" id="2506750at2759"/>
<dbReference type="RefSeq" id="XP_007409401.1">
    <property type="nucleotide sequence ID" value="XM_007409339.1"/>
</dbReference>
<dbReference type="VEuPathDB" id="FungiDB:MELLADRAFT_85703"/>
<keyword evidence="1" id="KW-0233">DNA recombination</keyword>
<dbReference type="Gene3D" id="1.10.443.10">
    <property type="entry name" value="Intergrase catalytic core"/>
    <property type="match status" value="1"/>
</dbReference>
<gene>
    <name evidence="2" type="ORF">MELLADRAFT_85703</name>
</gene>
<dbReference type="InterPro" id="IPR013762">
    <property type="entry name" value="Integrase-like_cat_sf"/>
</dbReference>
<protein>
    <recommendedName>
        <fullName evidence="4">Tyr recombinase domain-containing protein</fullName>
    </recommendedName>
</protein>
<dbReference type="InterPro" id="IPR052925">
    <property type="entry name" value="Phage_Integrase-like_Recomb"/>
</dbReference>